<protein>
    <submittedName>
        <fullName evidence="1">Uncharacterized protein</fullName>
    </submittedName>
</protein>
<name>A0A0F9MVR0_9ZZZZ</name>
<gene>
    <name evidence="1" type="ORF">LCGC14_1412060</name>
</gene>
<reference evidence="1" key="1">
    <citation type="journal article" date="2015" name="Nature">
        <title>Complex archaea that bridge the gap between prokaryotes and eukaryotes.</title>
        <authorList>
            <person name="Spang A."/>
            <person name="Saw J.H."/>
            <person name="Jorgensen S.L."/>
            <person name="Zaremba-Niedzwiedzka K."/>
            <person name="Martijn J."/>
            <person name="Lind A.E."/>
            <person name="van Eijk R."/>
            <person name="Schleper C."/>
            <person name="Guy L."/>
            <person name="Ettema T.J."/>
        </authorList>
    </citation>
    <scope>NUCLEOTIDE SEQUENCE</scope>
</reference>
<dbReference type="AlphaFoldDB" id="A0A0F9MVR0"/>
<evidence type="ECO:0000313" key="1">
    <source>
        <dbReference type="EMBL" id="KKM73287.1"/>
    </source>
</evidence>
<accession>A0A0F9MVR0</accession>
<organism evidence="1">
    <name type="scientific">marine sediment metagenome</name>
    <dbReference type="NCBI Taxonomy" id="412755"/>
    <lineage>
        <taxon>unclassified sequences</taxon>
        <taxon>metagenomes</taxon>
        <taxon>ecological metagenomes</taxon>
    </lineage>
</organism>
<dbReference type="EMBL" id="LAZR01009325">
    <property type="protein sequence ID" value="KKM73287.1"/>
    <property type="molecule type" value="Genomic_DNA"/>
</dbReference>
<sequence>MANVYKILGQDNPGAVLTILYTVPGSTEAVGTLFVANRAATAKTYRVALSIGGAAIADDHYIAYDMSVPANDTITFAGISLAATDVVRVYSEDNNVSFNMPGVEITA</sequence>
<proteinExistence type="predicted"/>
<comment type="caution">
    <text evidence="1">The sequence shown here is derived from an EMBL/GenBank/DDBJ whole genome shotgun (WGS) entry which is preliminary data.</text>
</comment>